<dbReference type="Proteomes" id="UP000305883">
    <property type="component" value="Unassembled WGS sequence"/>
</dbReference>
<protein>
    <submittedName>
        <fullName evidence="2">Uncharacterized protein</fullName>
    </submittedName>
</protein>
<dbReference type="EMBL" id="MWPZ01000002">
    <property type="protein sequence ID" value="TID04655.1"/>
    <property type="molecule type" value="Genomic_DNA"/>
</dbReference>
<evidence type="ECO:0000256" key="1">
    <source>
        <dbReference type="SAM" id="SignalP"/>
    </source>
</evidence>
<accession>A0A4T0WFF1</accession>
<organism evidence="2 3">
    <name type="scientific">Colletotrichum higginsianum</name>
    <dbReference type="NCBI Taxonomy" id="80884"/>
    <lineage>
        <taxon>Eukaryota</taxon>
        <taxon>Fungi</taxon>
        <taxon>Dikarya</taxon>
        <taxon>Ascomycota</taxon>
        <taxon>Pezizomycotina</taxon>
        <taxon>Sordariomycetes</taxon>
        <taxon>Hypocreomycetidae</taxon>
        <taxon>Glomerellales</taxon>
        <taxon>Glomerellaceae</taxon>
        <taxon>Colletotrichum</taxon>
        <taxon>Colletotrichum destructivum species complex</taxon>
    </lineage>
</organism>
<feature type="chain" id="PRO_5020828277" evidence="1">
    <location>
        <begin position="32"/>
        <end position="176"/>
    </location>
</feature>
<gene>
    <name evidence="2" type="ORF">CH35J_003043</name>
</gene>
<comment type="caution">
    <text evidence="2">The sequence shown here is derived from an EMBL/GenBank/DDBJ whole genome shotgun (WGS) entry which is preliminary data.</text>
</comment>
<sequence length="176" mass="18284">MFPQLKESRRRGLLSTVLLFTSAFLVDSTSASPSPATAPLDEATANTTLQDLSHLYLAPEASCAGHEGQWNCLSDRFQHCADGQWSAVLSCSGGSGDQAAAAASLCSPLGRTDLVDFEGECSAAWGWGGGGGSEGWGGGGGTSCNGNRCYYGAGERLDVERWVYIVVVGAIVLGVW</sequence>
<evidence type="ECO:0000313" key="3">
    <source>
        <dbReference type="Proteomes" id="UP000305883"/>
    </source>
</evidence>
<feature type="signal peptide" evidence="1">
    <location>
        <begin position="1"/>
        <end position="31"/>
    </location>
</feature>
<dbReference type="OrthoDB" id="2342176at2759"/>
<evidence type="ECO:0000313" key="2">
    <source>
        <dbReference type="EMBL" id="TID04655.1"/>
    </source>
</evidence>
<proteinExistence type="predicted"/>
<reference evidence="2 3" key="1">
    <citation type="journal article" date="2019" name="Genome Biol. Evol.">
        <title>Genomic Plasticity Mediated by Transposable Elements in the Plant Pathogenic Fungus Colletotrichum higginsianum.</title>
        <authorList>
            <person name="Tsushima A."/>
            <person name="Gan P."/>
            <person name="Kumakura N."/>
            <person name="Narusaka M."/>
            <person name="Takano Y."/>
            <person name="Narusaka Y."/>
            <person name="Shirasu K."/>
        </authorList>
    </citation>
    <scope>NUCLEOTIDE SEQUENCE [LARGE SCALE GENOMIC DNA]</scope>
    <source>
        <strain evidence="2 3">MAFF305635-RFP</strain>
    </source>
</reference>
<dbReference type="AlphaFoldDB" id="A0A4T0WFF1"/>
<name>A0A4T0WFF1_9PEZI</name>
<keyword evidence="1" id="KW-0732">Signal</keyword>